<dbReference type="PANTHER" id="PTHR40053">
    <property type="entry name" value="SPORULATION-CONTROL PROTEIN SPO0M"/>
    <property type="match status" value="1"/>
</dbReference>
<reference evidence="1 2" key="1">
    <citation type="submission" date="2015-02" db="EMBL/GenBank/DDBJ databases">
        <authorList>
            <person name="Ju K.-S."/>
            <person name="Doroghazi J.R."/>
            <person name="Metcalf W."/>
        </authorList>
    </citation>
    <scope>NUCLEOTIDE SEQUENCE [LARGE SCALE GENOMIC DNA]</scope>
    <source>
        <strain evidence="1 2">NRRL B-16140</strain>
    </source>
</reference>
<sequence>MVFKRMMRAFGVGGPTVDTVLNNPNVRPGELLSGEVRIAGGDHPAEIDHVTLALLTRVEVESGDNEYNTNMEFHKFSVGQRIVAQPHQNLSLPFQIPVPFECPLNVVSGMQLSGMQLGLRTELEVRGAVDPGDLDPIWVHPLPSQDAVLQAFGHMGFRFTKADNERGRIYGVPQELPFYQEIEFYPPPQFSGRLKQVELTFVTTPHELHVILEADKRAGLLRSGGDAYGRFAVSHQQAVGTDWTATINQWMAQVSGSRW</sequence>
<evidence type="ECO:0000313" key="2">
    <source>
        <dbReference type="Proteomes" id="UP000033393"/>
    </source>
</evidence>
<evidence type="ECO:0000313" key="1">
    <source>
        <dbReference type="EMBL" id="KJK44466.1"/>
    </source>
</evidence>
<organism evidence="1 2">
    <name type="scientific">Lentzea aerocolonigenes</name>
    <name type="common">Lechevalieria aerocolonigenes</name>
    <name type="synonym">Saccharothrix aerocolonigenes</name>
    <dbReference type="NCBI Taxonomy" id="68170"/>
    <lineage>
        <taxon>Bacteria</taxon>
        <taxon>Bacillati</taxon>
        <taxon>Actinomycetota</taxon>
        <taxon>Actinomycetes</taxon>
        <taxon>Pseudonocardiales</taxon>
        <taxon>Pseudonocardiaceae</taxon>
        <taxon>Lentzea</taxon>
    </lineage>
</organism>
<gene>
    <name evidence="1" type="ORF">UK23_29185</name>
</gene>
<dbReference type="eggNOG" id="COG4326">
    <property type="taxonomic scope" value="Bacteria"/>
</dbReference>
<dbReference type="Proteomes" id="UP000033393">
    <property type="component" value="Unassembled WGS sequence"/>
</dbReference>
<dbReference type="Pfam" id="PF07070">
    <property type="entry name" value="Spo0M"/>
    <property type="match status" value="1"/>
</dbReference>
<keyword evidence="2" id="KW-1185">Reference proteome</keyword>
<name>A0A0F0GPI0_LENAE</name>
<dbReference type="PATRIC" id="fig|68170.10.peg.7665"/>
<comment type="caution">
    <text evidence="1">The sequence shown here is derived from an EMBL/GenBank/DDBJ whole genome shotgun (WGS) entry which is preliminary data.</text>
</comment>
<dbReference type="STRING" id="68170.GCA_000974445_05814"/>
<dbReference type="RefSeq" id="WP_045314882.1">
    <property type="nucleotide sequence ID" value="NZ_JYJG01000246.1"/>
</dbReference>
<dbReference type="PANTHER" id="PTHR40053:SF1">
    <property type="entry name" value="SPORULATION-CONTROL PROTEIN SPO0M"/>
    <property type="match status" value="1"/>
</dbReference>
<accession>A0A0F0GPI0</accession>
<dbReference type="EMBL" id="JYJG01000246">
    <property type="protein sequence ID" value="KJK44466.1"/>
    <property type="molecule type" value="Genomic_DNA"/>
</dbReference>
<dbReference type="InterPro" id="IPR009776">
    <property type="entry name" value="Spore_0_M"/>
</dbReference>
<protein>
    <submittedName>
        <fullName evidence="1">Sporulation protein</fullName>
    </submittedName>
</protein>
<dbReference type="OrthoDB" id="3431481at2"/>
<dbReference type="AlphaFoldDB" id="A0A0F0GPI0"/>
<proteinExistence type="predicted"/>